<keyword evidence="6" id="KW-0539">Nucleus</keyword>
<feature type="domain" description="Ribosome-assembly protein 3 C-terminal" evidence="9">
    <location>
        <begin position="104"/>
        <end position="149"/>
    </location>
</feature>
<comment type="function">
    <text evidence="1">Required for efficient biogenesis of the 60S ribosomal subunit.</text>
</comment>
<evidence type="ECO:0000256" key="6">
    <source>
        <dbReference type="ARBA" id="ARBA00023242"/>
    </source>
</evidence>
<proteinExistence type="inferred from homology"/>
<dbReference type="Proteomes" id="UP001447188">
    <property type="component" value="Unassembled WGS sequence"/>
</dbReference>
<evidence type="ECO:0000313" key="10">
    <source>
        <dbReference type="EMBL" id="KAL0637825.1"/>
    </source>
</evidence>
<dbReference type="PANTHER" id="PTHR28127:SF1">
    <property type="entry name" value="RIBOSOME ASSEMBLY PROTEIN 3"/>
    <property type="match status" value="1"/>
</dbReference>
<evidence type="ECO:0000256" key="4">
    <source>
        <dbReference type="ARBA" id="ARBA00015339"/>
    </source>
</evidence>
<feature type="compositionally biased region" description="Basic and acidic residues" evidence="8">
    <location>
        <begin position="42"/>
        <end position="51"/>
    </location>
</feature>
<dbReference type="PANTHER" id="PTHR28127">
    <property type="entry name" value="RIBOSOME ASSEMBLY PROTEIN 3"/>
    <property type="match status" value="1"/>
</dbReference>
<reference evidence="10 11" key="1">
    <citation type="submission" date="2024-02" db="EMBL/GenBank/DDBJ databases">
        <title>Discinaceae phylogenomics.</title>
        <authorList>
            <person name="Dirks A.C."/>
            <person name="James T.Y."/>
        </authorList>
    </citation>
    <scope>NUCLEOTIDE SEQUENCE [LARGE SCALE GENOMIC DNA]</scope>
    <source>
        <strain evidence="10 11">ACD0624</strain>
    </source>
</reference>
<gene>
    <name evidence="10" type="ORF">Q9L58_003215</name>
</gene>
<comment type="caution">
    <text evidence="10">The sequence shown here is derived from an EMBL/GenBank/DDBJ whole genome shotgun (WGS) entry which is preliminary data.</text>
</comment>
<evidence type="ECO:0000256" key="2">
    <source>
        <dbReference type="ARBA" id="ARBA00004604"/>
    </source>
</evidence>
<feature type="region of interest" description="Disordered" evidence="8">
    <location>
        <begin position="1"/>
        <end position="98"/>
    </location>
</feature>
<feature type="compositionally biased region" description="Acidic residues" evidence="8">
    <location>
        <begin position="63"/>
        <end position="76"/>
    </location>
</feature>
<protein>
    <recommendedName>
        <fullName evidence="4">Ribosome assembly protein 3</fullName>
    </recommendedName>
</protein>
<keyword evidence="7" id="KW-0687">Ribonucleoprotein</keyword>
<organism evidence="10 11">
    <name type="scientific">Discina gigas</name>
    <dbReference type="NCBI Taxonomy" id="1032678"/>
    <lineage>
        <taxon>Eukaryota</taxon>
        <taxon>Fungi</taxon>
        <taxon>Dikarya</taxon>
        <taxon>Ascomycota</taxon>
        <taxon>Pezizomycotina</taxon>
        <taxon>Pezizomycetes</taxon>
        <taxon>Pezizales</taxon>
        <taxon>Discinaceae</taxon>
        <taxon>Discina</taxon>
    </lineage>
</organism>
<evidence type="ECO:0000259" key="9">
    <source>
        <dbReference type="Pfam" id="PF14615"/>
    </source>
</evidence>
<keyword evidence="5" id="KW-0690">Ribosome biogenesis</keyword>
<dbReference type="Pfam" id="PF14615">
    <property type="entry name" value="Rsa3"/>
    <property type="match status" value="1"/>
</dbReference>
<evidence type="ECO:0000256" key="3">
    <source>
        <dbReference type="ARBA" id="ARBA00006256"/>
    </source>
</evidence>
<name>A0ABR3GPU4_9PEZI</name>
<dbReference type="InterPro" id="IPR028217">
    <property type="entry name" value="Rsa3_C"/>
</dbReference>
<keyword evidence="11" id="KW-1185">Reference proteome</keyword>
<evidence type="ECO:0000313" key="11">
    <source>
        <dbReference type="Proteomes" id="UP001447188"/>
    </source>
</evidence>
<dbReference type="InterPro" id="IPR051898">
    <property type="entry name" value="Ribosome_Assembly_3"/>
</dbReference>
<accession>A0ABR3GPU4</accession>
<evidence type="ECO:0000256" key="1">
    <source>
        <dbReference type="ARBA" id="ARBA00003035"/>
    </source>
</evidence>
<comment type="similarity">
    <text evidence="3">Belongs to the RSA3 family.</text>
</comment>
<evidence type="ECO:0000256" key="5">
    <source>
        <dbReference type="ARBA" id="ARBA00022517"/>
    </source>
</evidence>
<dbReference type="EMBL" id="JBBBZM010000030">
    <property type="protein sequence ID" value="KAL0637825.1"/>
    <property type="molecule type" value="Genomic_DNA"/>
</dbReference>
<comment type="subcellular location">
    <subcellularLocation>
        <location evidence="2">Nucleus</location>
        <location evidence="2">Nucleolus</location>
    </subcellularLocation>
</comment>
<feature type="compositionally biased region" description="Basic and acidic residues" evidence="8">
    <location>
        <begin position="1"/>
        <end position="16"/>
    </location>
</feature>
<evidence type="ECO:0000256" key="8">
    <source>
        <dbReference type="SAM" id="MobiDB-lite"/>
    </source>
</evidence>
<evidence type="ECO:0000256" key="7">
    <source>
        <dbReference type="ARBA" id="ARBA00023274"/>
    </source>
</evidence>
<sequence>MARTKRREDKGEEKVQQKRKRRRKARTDVSSDSDSSSEEEVQVAKEKRNVIEDEDTPMASALVEDDEEGEEVDEQESTGKFTEKGGRIPSPLRDLHDPQADAKFEEYYMRLMTEEFGDDLNKIREAKDFEDKSLPMLIRALRQGVNIFNAEEKRLIVKEMA</sequence>